<feature type="non-terminal residue" evidence="2">
    <location>
        <position position="237"/>
    </location>
</feature>
<comment type="caution">
    <text evidence="2">The sequence shown here is derived from an EMBL/GenBank/DDBJ whole genome shotgun (WGS) entry which is preliminary data.</text>
</comment>
<keyword evidence="3" id="KW-1185">Reference proteome</keyword>
<name>A0A4Y7SD99_COPMI</name>
<feature type="region of interest" description="Disordered" evidence="1">
    <location>
        <begin position="198"/>
        <end position="237"/>
    </location>
</feature>
<evidence type="ECO:0000313" key="2">
    <source>
        <dbReference type="EMBL" id="TEB19492.1"/>
    </source>
</evidence>
<evidence type="ECO:0000313" key="3">
    <source>
        <dbReference type="Proteomes" id="UP000298030"/>
    </source>
</evidence>
<proteinExistence type="predicted"/>
<protein>
    <submittedName>
        <fullName evidence="2">Uncharacterized protein</fullName>
    </submittedName>
</protein>
<organism evidence="2 3">
    <name type="scientific">Coprinellus micaceus</name>
    <name type="common">Glistening ink-cap mushroom</name>
    <name type="synonym">Coprinus micaceus</name>
    <dbReference type="NCBI Taxonomy" id="71717"/>
    <lineage>
        <taxon>Eukaryota</taxon>
        <taxon>Fungi</taxon>
        <taxon>Dikarya</taxon>
        <taxon>Basidiomycota</taxon>
        <taxon>Agaricomycotina</taxon>
        <taxon>Agaricomycetes</taxon>
        <taxon>Agaricomycetidae</taxon>
        <taxon>Agaricales</taxon>
        <taxon>Agaricineae</taxon>
        <taxon>Psathyrellaceae</taxon>
        <taxon>Coprinellus</taxon>
    </lineage>
</organism>
<reference evidence="2 3" key="1">
    <citation type="journal article" date="2019" name="Nat. Ecol. Evol.">
        <title>Megaphylogeny resolves global patterns of mushroom evolution.</title>
        <authorList>
            <person name="Varga T."/>
            <person name="Krizsan K."/>
            <person name="Foldi C."/>
            <person name="Dima B."/>
            <person name="Sanchez-Garcia M."/>
            <person name="Sanchez-Ramirez S."/>
            <person name="Szollosi G.J."/>
            <person name="Szarkandi J.G."/>
            <person name="Papp V."/>
            <person name="Albert L."/>
            <person name="Andreopoulos W."/>
            <person name="Angelini C."/>
            <person name="Antonin V."/>
            <person name="Barry K.W."/>
            <person name="Bougher N.L."/>
            <person name="Buchanan P."/>
            <person name="Buyck B."/>
            <person name="Bense V."/>
            <person name="Catcheside P."/>
            <person name="Chovatia M."/>
            <person name="Cooper J."/>
            <person name="Damon W."/>
            <person name="Desjardin D."/>
            <person name="Finy P."/>
            <person name="Geml J."/>
            <person name="Haridas S."/>
            <person name="Hughes K."/>
            <person name="Justo A."/>
            <person name="Karasinski D."/>
            <person name="Kautmanova I."/>
            <person name="Kiss B."/>
            <person name="Kocsube S."/>
            <person name="Kotiranta H."/>
            <person name="LaButti K.M."/>
            <person name="Lechner B.E."/>
            <person name="Liimatainen K."/>
            <person name="Lipzen A."/>
            <person name="Lukacs Z."/>
            <person name="Mihaltcheva S."/>
            <person name="Morgado L.N."/>
            <person name="Niskanen T."/>
            <person name="Noordeloos M.E."/>
            <person name="Ohm R.A."/>
            <person name="Ortiz-Santana B."/>
            <person name="Ovrebo C."/>
            <person name="Racz N."/>
            <person name="Riley R."/>
            <person name="Savchenko A."/>
            <person name="Shiryaev A."/>
            <person name="Soop K."/>
            <person name="Spirin V."/>
            <person name="Szebenyi C."/>
            <person name="Tomsovsky M."/>
            <person name="Tulloss R.E."/>
            <person name="Uehling J."/>
            <person name="Grigoriev I.V."/>
            <person name="Vagvolgyi C."/>
            <person name="Papp T."/>
            <person name="Martin F.M."/>
            <person name="Miettinen O."/>
            <person name="Hibbett D.S."/>
            <person name="Nagy L.G."/>
        </authorList>
    </citation>
    <scope>NUCLEOTIDE SEQUENCE [LARGE SCALE GENOMIC DNA]</scope>
    <source>
        <strain evidence="2 3">FP101781</strain>
    </source>
</reference>
<evidence type="ECO:0000256" key="1">
    <source>
        <dbReference type="SAM" id="MobiDB-lite"/>
    </source>
</evidence>
<dbReference type="EMBL" id="QPFP01000187">
    <property type="protein sequence ID" value="TEB19492.1"/>
    <property type="molecule type" value="Genomic_DNA"/>
</dbReference>
<dbReference type="AlphaFoldDB" id="A0A4Y7SD99"/>
<accession>A0A4Y7SD99</accession>
<gene>
    <name evidence="2" type="ORF">FA13DRAFT_1718709</name>
</gene>
<dbReference type="Proteomes" id="UP000298030">
    <property type="component" value="Unassembled WGS sequence"/>
</dbReference>
<sequence length="237" mass="26602">MVIDVTPLYTNRGNFRREMNGVRRTVQGHFAASPRNCGLNFAILRERGEFKHEAREEDGRHIAFSTPSRIHFIRGYCSCLIRCQLFAKTDPTSTEASVLFQGEIFAYILYLTAQTVLPTHRNTSTHTRISDMPFNAFQKEINSIYRDLTVEDATKRISSMKSELRASADKLKEQYALAENRQKGSLASRLKIVEQKAALLNKHPQAPRGKRRPEVLPGGPSRSAPGPEGASDDPTGL</sequence>